<dbReference type="InterPro" id="IPR021268">
    <property type="entry name" value="DUF2845"/>
</dbReference>
<sequence length="105" mass="12224">MYARVCLFIFLIFMLLALPANAMRCSQKLVYEGDTYYDVENKCGEPLDKLVIEETVPLYNPAGYLIGATSKKREIWIYQRSSLEFRYEVIFENGRVKEITAKRAP</sequence>
<feature type="chain" id="PRO_5006914808" description="DUF2845 domain-containing protein" evidence="1">
    <location>
        <begin position="23"/>
        <end position="105"/>
    </location>
</feature>
<evidence type="ECO:0000313" key="2">
    <source>
        <dbReference type="EMBL" id="KTD19523.1"/>
    </source>
</evidence>
<dbReference type="Proteomes" id="UP000054761">
    <property type="component" value="Unassembled WGS sequence"/>
</dbReference>
<evidence type="ECO:0000256" key="1">
    <source>
        <dbReference type="SAM" id="SignalP"/>
    </source>
</evidence>
<dbReference type="OrthoDB" id="8906462at2"/>
<dbReference type="STRING" id="454.Lisr_2085"/>
<proteinExistence type="predicted"/>
<protein>
    <recommendedName>
        <fullName evidence="4">DUF2845 domain-containing protein</fullName>
    </recommendedName>
</protein>
<keyword evidence="3" id="KW-1185">Reference proteome</keyword>
<evidence type="ECO:0000313" key="3">
    <source>
        <dbReference type="Proteomes" id="UP000054761"/>
    </source>
</evidence>
<reference evidence="2 3" key="1">
    <citation type="submission" date="2015-11" db="EMBL/GenBank/DDBJ databases">
        <title>Genomic analysis of 38 Legionella species identifies large and diverse effector repertoires.</title>
        <authorList>
            <person name="Burstein D."/>
            <person name="Amaro F."/>
            <person name="Zusman T."/>
            <person name="Lifshitz Z."/>
            <person name="Cohen O."/>
            <person name="Gilbert J.A."/>
            <person name="Pupko T."/>
            <person name="Shuman H.A."/>
            <person name="Segal G."/>
        </authorList>
    </citation>
    <scope>NUCLEOTIDE SEQUENCE [LARGE SCALE GENOMIC DNA]</scope>
    <source>
        <strain evidence="2 3">Bercovier 4</strain>
    </source>
</reference>
<evidence type="ECO:0008006" key="4">
    <source>
        <dbReference type="Google" id="ProtNLM"/>
    </source>
</evidence>
<keyword evidence="1" id="KW-0732">Signal</keyword>
<name>A0A0W0VHD4_9GAMM</name>
<gene>
    <name evidence="2" type="ORF">Lisr_2085</name>
</gene>
<dbReference type="RefSeq" id="WP_058502396.1">
    <property type="nucleotide sequence ID" value="NZ_CAAAJA010000056.1"/>
</dbReference>
<feature type="signal peptide" evidence="1">
    <location>
        <begin position="1"/>
        <end position="22"/>
    </location>
</feature>
<accession>A0A0W0VHD4</accession>
<dbReference type="AlphaFoldDB" id="A0A0W0VHD4"/>
<comment type="caution">
    <text evidence="2">The sequence shown here is derived from an EMBL/GenBank/DDBJ whole genome shotgun (WGS) entry which is preliminary data.</text>
</comment>
<dbReference type="EMBL" id="LNYH01000112">
    <property type="protein sequence ID" value="KTD19523.1"/>
    <property type="molecule type" value="Genomic_DNA"/>
</dbReference>
<organism evidence="2 3">
    <name type="scientific">Legionella israelensis</name>
    <dbReference type="NCBI Taxonomy" id="454"/>
    <lineage>
        <taxon>Bacteria</taxon>
        <taxon>Pseudomonadati</taxon>
        <taxon>Pseudomonadota</taxon>
        <taxon>Gammaproteobacteria</taxon>
        <taxon>Legionellales</taxon>
        <taxon>Legionellaceae</taxon>
        <taxon>Legionella</taxon>
    </lineage>
</organism>
<dbReference type="Pfam" id="PF11006">
    <property type="entry name" value="DUF2845"/>
    <property type="match status" value="1"/>
</dbReference>
<dbReference type="PATRIC" id="fig|454.4.peg.2272"/>